<gene>
    <name evidence="1" type="ORF">AAHA92_04620</name>
</gene>
<name>A0ABD1I1U5_SALDI</name>
<dbReference type="AlphaFoldDB" id="A0ABD1I1U5"/>
<reference evidence="1 2" key="1">
    <citation type="submission" date="2024-06" db="EMBL/GenBank/DDBJ databases">
        <title>A chromosome level genome sequence of Diviner's sage (Salvia divinorum).</title>
        <authorList>
            <person name="Ford S.A."/>
            <person name="Ro D.-K."/>
            <person name="Ness R.W."/>
            <person name="Phillips M.A."/>
        </authorList>
    </citation>
    <scope>NUCLEOTIDE SEQUENCE [LARGE SCALE GENOMIC DNA]</scope>
    <source>
        <strain evidence="1">SAF-2024a</strain>
        <tissue evidence="1">Leaf</tissue>
    </source>
</reference>
<dbReference type="EMBL" id="JBEAFC010000003">
    <property type="protein sequence ID" value="KAL1561989.1"/>
    <property type="molecule type" value="Genomic_DNA"/>
</dbReference>
<organism evidence="1 2">
    <name type="scientific">Salvia divinorum</name>
    <name type="common">Maria pastora</name>
    <name type="synonym">Diviner's sage</name>
    <dbReference type="NCBI Taxonomy" id="28513"/>
    <lineage>
        <taxon>Eukaryota</taxon>
        <taxon>Viridiplantae</taxon>
        <taxon>Streptophyta</taxon>
        <taxon>Embryophyta</taxon>
        <taxon>Tracheophyta</taxon>
        <taxon>Spermatophyta</taxon>
        <taxon>Magnoliopsida</taxon>
        <taxon>eudicotyledons</taxon>
        <taxon>Gunneridae</taxon>
        <taxon>Pentapetalae</taxon>
        <taxon>asterids</taxon>
        <taxon>lamiids</taxon>
        <taxon>Lamiales</taxon>
        <taxon>Lamiaceae</taxon>
        <taxon>Nepetoideae</taxon>
        <taxon>Mentheae</taxon>
        <taxon>Salviinae</taxon>
        <taxon>Salvia</taxon>
        <taxon>Salvia subgen. Calosphace</taxon>
    </lineage>
</organism>
<dbReference type="Proteomes" id="UP001567538">
    <property type="component" value="Unassembled WGS sequence"/>
</dbReference>
<evidence type="ECO:0000313" key="2">
    <source>
        <dbReference type="Proteomes" id="UP001567538"/>
    </source>
</evidence>
<comment type="caution">
    <text evidence="1">The sequence shown here is derived from an EMBL/GenBank/DDBJ whole genome shotgun (WGS) entry which is preliminary data.</text>
</comment>
<dbReference type="InterPro" id="IPR003428">
    <property type="entry name" value="MAM33"/>
</dbReference>
<sequence>MLRSVSVGATARRFLSIPRDSAVVSHRRCSAVSGDPSLLGALESRIKATELNLMKKRGVPADLPFTIQDDNKHCHVMLTRELGREKIEVTANLVHEPECVRINVSISKEKKGKLSVGANVFAGEILADRISFCEPDSYYVPSLRVEAKGELQGALNDFVKARGVEISSVGFLYKYMVSKRRRWSKKTPRPKADDLKKFRKFVENW</sequence>
<evidence type="ECO:0000313" key="1">
    <source>
        <dbReference type="EMBL" id="KAL1561989.1"/>
    </source>
</evidence>
<dbReference type="SUPFAM" id="SSF54529">
    <property type="entry name" value="Mitochondrial glycoprotein MAM33-like"/>
    <property type="match status" value="1"/>
</dbReference>
<dbReference type="InterPro" id="IPR036561">
    <property type="entry name" value="MAM33_sf"/>
</dbReference>
<keyword evidence="2" id="KW-1185">Reference proteome</keyword>
<dbReference type="PANTHER" id="PTHR10826:SF41">
    <property type="entry name" value="MITOCHONDRIAL GLYCOPROTEIN FAMILY PROTEIN"/>
    <property type="match status" value="1"/>
</dbReference>
<proteinExistence type="predicted"/>
<protein>
    <submittedName>
        <fullName evidence="1">Uncharacterized protein</fullName>
    </submittedName>
</protein>
<dbReference type="Gene3D" id="3.10.280.10">
    <property type="entry name" value="Mitochondrial glycoprotein"/>
    <property type="match status" value="1"/>
</dbReference>
<accession>A0ABD1I1U5</accession>
<dbReference type="PANTHER" id="PTHR10826">
    <property type="entry name" value="COMPLEMENT COMPONENT 1"/>
    <property type="match status" value="1"/>
</dbReference>